<comment type="function">
    <text evidence="7">Murein-degrading enzyme that degrades murein glycan strands and insoluble, high-molecular weight murein sacculi, with the concomitant formation of a 1,6-anhydromuramoyl product. Lytic transglycosylases (LTs) play an integral role in the metabolism of the peptidoglycan (PG) sacculus. Their lytic action creates space within the PG sacculus to allow for its expansion as well as for the insertion of various structures such as secretion systems and flagella.</text>
</comment>
<feature type="domain" description="Solute-binding protein family 3/N-terminal" evidence="8">
    <location>
        <begin position="35"/>
        <end position="258"/>
    </location>
</feature>
<comment type="similarity">
    <text evidence="1">Belongs to the bacterial solute-binding protein 3 family.</text>
</comment>
<evidence type="ECO:0000256" key="3">
    <source>
        <dbReference type="ARBA" id="ARBA00023136"/>
    </source>
</evidence>
<dbReference type="SUPFAM" id="SSF53955">
    <property type="entry name" value="Lysozyme-like"/>
    <property type="match status" value="1"/>
</dbReference>
<evidence type="ECO:0000313" key="10">
    <source>
        <dbReference type="Proteomes" id="UP000273022"/>
    </source>
</evidence>
<comment type="catalytic activity">
    <reaction evidence="7">
        <text>Exolytic cleavage of the (1-&gt;4)-beta-glycosidic linkage between N-acetylmuramic acid (MurNAc) and N-acetylglucosamine (GlcNAc) residues in peptidoglycan, from either the reducing or the non-reducing ends of the peptidoglycan chains, with concomitant formation of a 1,6-anhydrobond in the MurNAc residue.</text>
        <dbReference type="EC" id="4.2.2.n1"/>
    </reaction>
</comment>
<dbReference type="SUPFAM" id="SSF53850">
    <property type="entry name" value="Periplasmic binding protein-like II"/>
    <property type="match status" value="1"/>
</dbReference>
<name>A0A3A6TFV2_9GAMM</name>
<dbReference type="NCBIfam" id="NF008112">
    <property type="entry name" value="PRK10859.1"/>
    <property type="match status" value="1"/>
</dbReference>
<keyword evidence="10" id="KW-1185">Reference proteome</keyword>
<evidence type="ECO:0000256" key="4">
    <source>
        <dbReference type="ARBA" id="ARBA00023237"/>
    </source>
</evidence>
<dbReference type="Gene3D" id="3.40.190.10">
    <property type="entry name" value="Periplasmic binding protein-like II"/>
    <property type="match status" value="2"/>
</dbReference>
<evidence type="ECO:0000256" key="1">
    <source>
        <dbReference type="ARBA" id="ARBA00010333"/>
    </source>
</evidence>
<dbReference type="Pfam" id="PF00497">
    <property type="entry name" value="SBP_bac_3"/>
    <property type="match status" value="1"/>
</dbReference>
<dbReference type="SMART" id="SM00062">
    <property type="entry name" value="PBPb"/>
    <property type="match status" value="1"/>
</dbReference>
<keyword evidence="4 7" id="KW-0998">Cell outer membrane</keyword>
<dbReference type="InterPro" id="IPR023703">
    <property type="entry name" value="MltF"/>
</dbReference>
<dbReference type="Proteomes" id="UP000273022">
    <property type="component" value="Unassembled WGS sequence"/>
</dbReference>
<dbReference type="InterPro" id="IPR001638">
    <property type="entry name" value="Solute-binding_3/MltF_N"/>
</dbReference>
<dbReference type="EC" id="4.2.2.n1" evidence="7"/>
<dbReference type="AlphaFoldDB" id="A0A3A6TFV2"/>
<protein>
    <recommendedName>
        <fullName evidence="7">Membrane-bound lytic murein transglycosylase F</fullName>
        <ecNumber evidence="7">4.2.2.n1</ecNumber>
    </recommendedName>
    <alternativeName>
        <fullName evidence="7">Murein lyase F</fullName>
    </alternativeName>
</protein>
<comment type="similarity">
    <text evidence="7">In the N-terminal section; belongs to the bacterial solute-binding protein 3 family.</text>
</comment>
<dbReference type="CDD" id="cd01009">
    <property type="entry name" value="PBP2_YfhD_N"/>
    <property type="match status" value="1"/>
</dbReference>
<dbReference type="EMBL" id="QYYH01000165">
    <property type="protein sequence ID" value="RJY06365.1"/>
    <property type="molecule type" value="Genomic_DNA"/>
</dbReference>
<dbReference type="CDD" id="cd13403">
    <property type="entry name" value="MLTF-like"/>
    <property type="match status" value="1"/>
</dbReference>
<dbReference type="GO" id="GO:0009279">
    <property type="term" value="C:cell outer membrane"/>
    <property type="evidence" value="ECO:0007669"/>
    <property type="project" value="UniProtKB-SubCell"/>
</dbReference>
<dbReference type="FunFam" id="1.10.530.10:FF:000003">
    <property type="entry name" value="Membrane-bound lytic murein transglycosylase F"/>
    <property type="match status" value="1"/>
</dbReference>
<feature type="region of interest" description="LT domain" evidence="7">
    <location>
        <begin position="259"/>
        <end position="460"/>
    </location>
</feature>
<keyword evidence="5 7" id="KW-0456">Lyase</keyword>
<dbReference type="GO" id="GO:0008933">
    <property type="term" value="F:peptidoglycan lytic transglycosylase activity"/>
    <property type="evidence" value="ECO:0007669"/>
    <property type="project" value="UniProtKB-UniRule"/>
</dbReference>
<dbReference type="GO" id="GO:0016998">
    <property type="term" value="P:cell wall macromolecule catabolic process"/>
    <property type="evidence" value="ECO:0007669"/>
    <property type="project" value="UniProtKB-UniRule"/>
</dbReference>
<dbReference type="PANTHER" id="PTHR35936">
    <property type="entry name" value="MEMBRANE-BOUND LYTIC MUREIN TRANSGLYCOSYLASE F"/>
    <property type="match status" value="1"/>
</dbReference>
<dbReference type="Gene3D" id="1.10.530.10">
    <property type="match status" value="1"/>
</dbReference>
<keyword evidence="6 7" id="KW-0961">Cell wall biogenesis/degradation</keyword>
<dbReference type="Pfam" id="PF01464">
    <property type="entry name" value="SLT"/>
    <property type="match status" value="1"/>
</dbReference>
<evidence type="ECO:0000313" key="9">
    <source>
        <dbReference type="EMBL" id="RJY06365.1"/>
    </source>
</evidence>
<gene>
    <name evidence="7 9" type="primary">mltF</name>
    <name evidence="9" type="ORF">D5R81_17820</name>
</gene>
<dbReference type="OrthoDB" id="9815002at2"/>
<evidence type="ECO:0000256" key="5">
    <source>
        <dbReference type="ARBA" id="ARBA00023239"/>
    </source>
</evidence>
<keyword evidence="2 7" id="KW-0732">Signal</keyword>
<evidence type="ECO:0000256" key="2">
    <source>
        <dbReference type="ARBA" id="ARBA00022729"/>
    </source>
</evidence>
<proteinExistence type="inferred from homology"/>
<evidence type="ECO:0000256" key="7">
    <source>
        <dbReference type="HAMAP-Rule" id="MF_02016"/>
    </source>
</evidence>
<comment type="subcellular location">
    <subcellularLocation>
        <location evidence="7">Cell outer membrane</location>
        <topology evidence="7">Peripheral membrane protein</topology>
    </subcellularLocation>
    <text evidence="7">Attached to the inner leaflet of the outer membrane.</text>
</comment>
<reference evidence="9 10" key="1">
    <citation type="submission" date="2018-09" db="EMBL/GenBank/DDBJ databases">
        <title>Phylogeny of the Shewanellaceae, and recommendation for two new genera, Pseudoshewanella and Parashewanella.</title>
        <authorList>
            <person name="Wang G."/>
        </authorList>
    </citation>
    <scope>NUCLEOTIDE SEQUENCE [LARGE SCALE GENOMIC DNA]</scope>
    <source>
        <strain evidence="9 10">KCTC 22492</strain>
    </source>
</reference>
<evidence type="ECO:0000256" key="6">
    <source>
        <dbReference type="ARBA" id="ARBA00023316"/>
    </source>
</evidence>
<keyword evidence="3 7" id="KW-0472">Membrane</keyword>
<organism evidence="9 10">
    <name type="scientific">Parashewanella spongiae</name>
    <dbReference type="NCBI Taxonomy" id="342950"/>
    <lineage>
        <taxon>Bacteria</taxon>
        <taxon>Pseudomonadati</taxon>
        <taxon>Pseudomonadota</taxon>
        <taxon>Gammaproteobacteria</taxon>
        <taxon>Alteromonadales</taxon>
        <taxon>Shewanellaceae</taxon>
        <taxon>Parashewanella</taxon>
    </lineage>
</organism>
<dbReference type="InterPro" id="IPR008258">
    <property type="entry name" value="Transglycosylase_SLT_dom_1"/>
</dbReference>
<dbReference type="GO" id="GO:0071555">
    <property type="term" value="P:cell wall organization"/>
    <property type="evidence" value="ECO:0007669"/>
    <property type="project" value="UniProtKB-KW"/>
</dbReference>
<feature type="active site" evidence="7">
    <location>
        <position position="303"/>
    </location>
</feature>
<comment type="caution">
    <text evidence="7">Lacks conserved residue(s) required for the propagation of feature annotation.</text>
</comment>
<comment type="similarity">
    <text evidence="7">In the C-terminal section; belongs to the transglycosylase Slt family.</text>
</comment>
<dbReference type="PANTHER" id="PTHR35936:SF32">
    <property type="entry name" value="MEMBRANE-BOUND LYTIC MUREIN TRANSGLYCOSYLASE F"/>
    <property type="match status" value="1"/>
</dbReference>
<accession>A0A3A6TFV2</accession>
<dbReference type="HAMAP" id="MF_02016">
    <property type="entry name" value="MltF"/>
    <property type="match status" value="1"/>
</dbReference>
<sequence length="460" mass="53255">MRFLCFLGIILFIGGCRTSVIVPPPQKEPIFKPNVLRVGTLYGSQIYMIDDNGPSGFDYEMSKEFAQYLGLPLDIQPYPDRSSLFRALEQGNVDLIAAAFQQTPARNRRFRFSPPLYRVNQVLIYRKNTKAPINIDDIDEPISVMANSSYEETLIELKQTHRNLKWTPIYGKDNEELLEMVDRGEIKYTISDSTIVKVNQRFMPEIRQGIVLAKQRPIVWMLPPTNSDKTLSQLLAFWHQERKSGNIAFLKEKYFGHVKKFDYVDTRAFIRAVSSVLPLYQPLFELHGKDIDWRKLAATSYQESHWNPAAKSFTGVRGMMMLTSTTAKELGINDRLDPAKSIRGGATYLRNMLNRLPDVIPENQRMWFALASYNIGLGHVIDARKLAAKLKLNPNSWRDLKKVLPLLQKRKYYRKLKYGYGRGKEAVHYVDSIRRYYDTLLWIDQQSTRKQLKKSLIATI</sequence>
<dbReference type="PROSITE" id="PS51257">
    <property type="entry name" value="PROKAR_LIPOPROTEIN"/>
    <property type="match status" value="1"/>
</dbReference>
<comment type="domain">
    <text evidence="7">The N-terminal domain does not have lytic activity and probably modulates enzymatic activity. The C-terminal domain is the catalytic active domain.</text>
</comment>
<comment type="caution">
    <text evidence="9">The sequence shown here is derived from an EMBL/GenBank/DDBJ whole genome shotgun (WGS) entry which is preliminary data.</text>
</comment>
<dbReference type="InterPro" id="IPR023346">
    <property type="entry name" value="Lysozyme-like_dom_sf"/>
</dbReference>
<evidence type="ECO:0000259" key="8">
    <source>
        <dbReference type="SMART" id="SM00062"/>
    </source>
</evidence>
<dbReference type="GO" id="GO:0009253">
    <property type="term" value="P:peptidoglycan catabolic process"/>
    <property type="evidence" value="ECO:0007669"/>
    <property type="project" value="TreeGrafter"/>
</dbReference>